<evidence type="ECO:0000256" key="2">
    <source>
        <dbReference type="ARBA" id="ARBA00004223"/>
    </source>
</evidence>
<dbReference type="GO" id="GO:0042470">
    <property type="term" value="C:melanosome"/>
    <property type="evidence" value="ECO:0007669"/>
    <property type="project" value="UniProtKB-SubCell"/>
</dbReference>
<evidence type="ECO:0000259" key="31">
    <source>
        <dbReference type="SMART" id="SM01242"/>
    </source>
</evidence>
<feature type="disulfide bond" evidence="25">
    <location>
        <begin position="461"/>
        <end position="496"/>
    </location>
</feature>
<evidence type="ECO:0000256" key="9">
    <source>
        <dbReference type="ARBA" id="ARBA00022553"/>
    </source>
</evidence>
<evidence type="ECO:0000256" key="1">
    <source>
        <dbReference type="ARBA" id="ARBA00004199"/>
    </source>
</evidence>
<dbReference type="SUPFAM" id="SSF57196">
    <property type="entry name" value="EGF/Laminin"/>
    <property type="match status" value="2"/>
</dbReference>
<dbReference type="PANTHER" id="PTHR10082:SF62">
    <property type="entry name" value="INTEGRIN BETA"/>
    <property type="match status" value="1"/>
</dbReference>
<feature type="disulfide bond" evidence="25">
    <location>
        <begin position="390"/>
        <end position="394"/>
    </location>
</feature>
<keyword evidence="23" id="KW-0325">Glycoprotein</keyword>
<dbReference type="InterPro" id="IPR036349">
    <property type="entry name" value="Integrin_bsu_tail_dom_sf"/>
</dbReference>
<evidence type="ECO:0000256" key="14">
    <source>
        <dbReference type="ARBA" id="ARBA00022837"/>
    </source>
</evidence>
<feature type="disulfide bond" evidence="25">
    <location>
        <begin position="459"/>
        <end position="464"/>
    </location>
</feature>
<feature type="disulfide bond" evidence="25">
    <location>
        <begin position="502"/>
        <end position="507"/>
    </location>
</feature>
<dbReference type="GO" id="GO:0043236">
    <property type="term" value="F:laminin binding"/>
    <property type="evidence" value="ECO:0007669"/>
    <property type="project" value="TreeGrafter"/>
</dbReference>
<dbReference type="GO" id="GO:0008305">
    <property type="term" value="C:integrin complex"/>
    <property type="evidence" value="ECO:0007669"/>
    <property type="project" value="TreeGrafter"/>
</dbReference>
<dbReference type="GO" id="GO:0007517">
    <property type="term" value="P:muscle organ development"/>
    <property type="evidence" value="ECO:0007669"/>
    <property type="project" value="UniProtKB-KW"/>
</dbReference>
<dbReference type="Gene3D" id="2.60.40.1510">
    <property type="entry name" value="ntegrin, alpha v. Chain A, domain 3"/>
    <property type="match status" value="2"/>
</dbReference>
<proteinExistence type="inferred from homology"/>
<dbReference type="SUPFAM" id="SSF103575">
    <property type="entry name" value="Plexin repeat"/>
    <property type="match status" value="1"/>
</dbReference>
<dbReference type="InterPro" id="IPR013111">
    <property type="entry name" value="EGF_extracell"/>
</dbReference>
<evidence type="ECO:0000256" key="13">
    <source>
        <dbReference type="ARBA" id="ARBA00022737"/>
    </source>
</evidence>
<feature type="disulfide bond" evidence="25">
    <location>
        <begin position="362"/>
        <end position="620"/>
    </location>
</feature>
<keyword evidence="19 26" id="KW-0401">Integrin</keyword>
<evidence type="ECO:0000256" key="22">
    <source>
        <dbReference type="ARBA" id="ARBA00023170"/>
    </source>
</evidence>
<dbReference type="InterPro" id="IPR057073">
    <property type="entry name" value="EGF_integrin_2"/>
</dbReference>
<organism evidence="32 33">
    <name type="scientific">Mastacembelus armatus</name>
    <name type="common">zig-zag eel</name>
    <dbReference type="NCBI Taxonomy" id="205130"/>
    <lineage>
        <taxon>Eukaryota</taxon>
        <taxon>Metazoa</taxon>
        <taxon>Chordata</taxon>
        <taxon>Craniata</taxon>
        <taxon>Vertebrata</taxon>
        <taxon>Euteleostomi</taxon>
        <taxon>Actinopterygii</taxon>
        <taxon>Neopterygii</taxon>
        <taxon>Teleostei</taxon>
        <taxon>Neoteleostei</taxon>
        <taxon>Acanthomorphata</taxon>
        <taxon>Anabantaria</taxon>
        <taxon>Synbranchiformes</taxon>
        <taxon>Mastacembelidae</taxon>
        <taxon>Mastacembelus</taxon>
    </lineage>
</organism>
<dbReference type="GO" id="GO:0046872">
    <property type="term" value="F:metal ion binding"/>
    <property type="evidence" value="ECO:0007669"/>
    <property type="project" value="UniProtKB-KW"/>
</dbReference>
<evidence type="ECO:0000313" key="32">
    <source>
        <dbReference type="Ensembl" id="ENSMAMP00000037776.1"/>
    </source>
</evidence>
<feature type="disulfide bond" evidence="25">
    <location>
        <begin position="568"/>
        <end position="577"/>
    </location>
</feature>
<dbReference type="GO" id="GO:0032587">
    <property type="term" value="C:ruffle membrane"/>
    <property type="evidence" value="ECO:0007669"/>
    <property type="project" value="UniProtKB-SubCell"/>
</dbReference>
<evidence type="ECO:0000256" key="26">
    <source>
        <dbReference type="RuleBase" id="RU000633"/>
    </source>
</evidence>
<dbReference type="GO" id="GO:0033627">
    <property type="term" value="P:cell adhesion mediated by integrin"/>
    <property type="evidence" value="ECO:0007669"/>
    <property type="project" value="TreeGrafter"/>
</dbReference>
<dbReference type="InterPro" id="IPR040622">
    <property type="entry name" value="EGF_integrin_1"/>
</dbReference>
<feature type="disulfide bond" evidence="25">
    <location>
        <begin position="48"/>
        <end position="55"/>
    </location>
</feature>
<evidence type="ECO:0000256" key="10">
    <source>
        <dbReference type="ARBA" id="ARBA00022692"/>
    </source>
</evidence>
<evidence type="ECO:0000256" key="27">
    <source>
        <dbReference type="SAM" id="Phobius"/>
    </source>
</evidence>
<evidence type="ECO:0000256" key="15">
    <source>
        <dbReference type="ARBA" id="ARBA00022842"/>
    </source>
</evidence>
<dbReference type="PROSITE" id="PS00243">
    <property type="entry name" value="I_EGF_1"/>
    <property type="match status" value="1"/>
</dbReference>
<dbReference type="GO" id="GO:0009986">
    <property type="term" value="C:cell surface"/>
    <property type="evidence" value="ECO:0007669"/>
    <property type="project" value="TreeGrafter"/>
</dbReference>
<keyword evidence="8" id="KW-0517">Myogenesis</keyword>
<evidence type="ECO:0000259" key="30">
    <source>
        <dbReference type="SMART" id="SM01241"/>
    </source>
</evidence>
<keyword evidence="13" id="KW-0677">Repeat</keyword>
<feature type="disulfide bond" evidence="25">
    <location>
        <begin position="520"/>
        <end position="527"/>
    </location>
</feature>
<dbReference type="GO" id="GO:0016477">
    <property type="term" value="P:cell migration"/>
    <property type="evidence" value="ECO:0007669"/>
    <property type="project" value="TreeGrafter"/>
</dbReference>
<dbReference type="PANTHER" id="PTHR10082">
    <property type="entry name" value="INTEGRIN BETA SUBUNIT"/>
    <property type="match status" value="1"/>
</dbReference>
<evidence type="ECO:0000256" key="6">
    <source>
        <dbReference type="ARBA" id="ARBA00022475"/>
    </source>
</evidence>
<keyword evidence="18 27" id="KW-1133">Transmembrane helix</keyword>
<dbReference type="Pfam" id="PF07974">
    <property type="entry name" value="EGF_2"/>
    <property type="match status" value="1"/>
</dbReference>
<evidence type="ECO:0000256" key="19">
    <source>
        <dbReference type="ARBA" id="ARBA00023037"/>
    </source>
</evidence>
<evidence type="ECO:0000259" key="29">
    <source>
        <dbReference type="SMART" id="SM00187"/>
    </source>
</evidence>
<dbReference type="AlphaFoldDB" id="A0A7N8WQD5"/>
<feature type="chain" id="PRO_5031026897" description="Integrin beta" evidence="28">
    <location>
        <begin position="21"/>
        <end position="726"/>
    </location>
</feature>
<feature type="transmembrane region" description="Helical" evidence="27">
    <location>
        <begin position="657"/>
        <end position="679"/>
    </location>
</feature>
<comment type="similarity">
    <text evidence="5 26">Belongs to the integrin beta chain family.</text>
</comment>
<keyword evidence="24" id="KW-0966">Cell projection</keyword>
<dbReference type="FunFam" id="1.20.5.100:FF:000002">
    <property type="entry name" value="Integrin beta"/>
    <property type="match status" value="1"/>
</dbReference>
<keyword evidence="17" id="KW-0965">Cell junction</keyword>
<dbReference type="GO" id="GO:0001968">
    <property type="term" value="F:fibronectin binding"/>
    <property type="evidence" value="ECO:0007669"/>
    <property type="project" value="TreeGrafter"/>
</dbReference>
<keyword evidence="12 28" id="KW-0732">Signal</keyword>
<dbReference type="GO" id="GO:0098609">
    <property type="term" value="P:cell-cell adhesion"/>
    <property type="evidence" value="ECO:0007669"/>
    <property type="project" value="TreeGrafter"/>
</dbReference>
<dbReference type="InterPro" id="IPR002369">
    <property type="entry name" value="Integrin_bsu_VWA"/>
</dbReference>
<dbReference type="SMART" id="SM01241">
    <property type="entry name" value="Integrin_b_cyt"/>
    <property type="match status" value="1"/>
</dbReference>
<keyword evidence="7" id="KW-0245">EGF-like domain</keyword>
<evidence type="ECO:0000256" key="25">
    <source>
        <dbReference type="PIRSR" id="PIRSR002512-1"/>
    </source>
</evidence>
<dbReference type="InterPro" id="IPR036465">
    <property type="entry name" value="vWFA_dom_sf"/>
</dbReference>
<dbReference type="FunFam" id="2.10.25.10:FF:000043">
    <property type="entry name" value="Integrin beta"/>
    <property type="match status" value="1"/>
</dbReference>
<dbReference type="Pfam" id="PF07965">
    <property type="entry name" value="Integrin_B_tail"/>
    <property type="match status" value="1"/>
</dbReference>
<evidence type="ECO:0000256" key="5">
    <source>
        <dbReference type="ARBA" id="ARBA00007449"/>
    </source>
</evidence>
<dbReference type="Pfam" id="PF00362">
    <property type="entry name" value="Integrin_beta"/>
    <property type="match status" value="1"/>
</dbReference>
<dbReference type="GO" id="GO:0098639">
    <property type="term" value="F:collagen binding involved in cell-matrix adhesion"/>
    <property type="evidence" value="ECO:0007669"/>
    <property type="project" value="TreeGrafter"/>
</dbReference>
<dbReference type="InterPro" id="IPR057243">
    <property type="entry name" value="Integrin_I-EGF_CS"/>
</dbReference>
<dbReference type="Proteomes" id="UP000261640">
    <property type="component" value="Unplaced"/>
</dbReference>
<keyword evidence="14" id="KW-0106">Calcium</keyword>
<dbReference type="Pfam" id="PF08725">
    <property type="entry name" value="Integrin_b_cyt"/>
    <property type="match status" value="1"/>
</dbReference>
<evidence type="ECO:0000256" key="18">
    <source>
        <dbReference type="ARBA" id="ARBA00022989"/>
    </source>
</evidence>
<keyword evidence="33" id="KW-1185">Reference proteome</keyword>
<dbReference type="FunFam" id="2.10.25.10:FF:000155">
    <property type="entry name" value="Integrin beta"/>
    <property type="match status" value="1"/>
</dbReference>
<feature type="disulfide bond" evidence="25">
    <location>
        <begin position="543"/>
        <end position="589"/>
    </location>
</feature>
<keyword evidence="11" id="KW-0479">Metal-binding</keyword>
<dbReference type="FunFam" id="3.40.50.410:FF:000002">
    <property type="entry name" value="Integrin beta"/>
    <property type="match status" value="1"/>
</dbReference>
<dbReference type="SUPFAM" id="SSF69179">
    <property type="entry name" value="Integrin domains"/>
    <property type="match status" value="1"/>
</dbReference>
<dbReference type="GO" id="GO:0019960">
    <property type="term" value="F:C-X3-C chemokine binding"/>
    <property type="evidence" value="ECO:0007669"/>
    <property type="project" value="TreeGrafter"/>
</dbReference>
<evidence type="ECO:0000256" key="12">
    <source>
        <dbReference type="ARBA" id="ARBA00022729"/>
    </source>
</evidence>
<name>A0A7N8WQD5_9TELE</name>
<evidence type="ECO:0000313" key="33">
    <source>
        <dbReference type="Proteomes" id="UP000261640"/>
    </source>
</evidence>
<dbReference type="FunFam" id="4.10.1240.30:FF:000002">
    <property type="entry name" value="Integrin beta"/>
    <property type="match status" value="1"/>
</dbReference>
<evidence type="ECO:0000256" key="21">
    <source>
        <dbReference type="ARBA" id="ARBA00023157"/>
    </source>
</evidence>
<evidence type="ECO:0000256" key="4">
    <source>
        <dbReference type="ARBA" id="ARBA00004510"/>
    </source>
</evidence>
<dbReference type="Ensembl" id="ENSMAMT00000045934.1">
    <property type="protein sequence ID" value="ENSMAMP00000037776.1"/>
    <property type="gene ID" value="ENSMAMG00000011841.2"/>
</dbReference>
<dbReference type="InterPro" id="IPR012896">
    <property type="entry name" value="Integrin_bsu_tail"/>
</dbReference>
<dbReference type="InterPro" id="IPR015812">
    <property type="entry name" value="Integrin_bsu"/>
</dbReference>
<feature type="disulfide bond" evidence="25">
    <location>
        <begin position="405"/>
        <end position="417"/>
    </location>
</feature>
<feature type="disulfide bond" evidence="25">
    <location>
        <begin position="548"/>
        <end position="558"/>
    </location>
</feature>
<dbReference type="GO" id="GO:0019901">
    <property type="term" value="F:protein kinase binding"/>
    <property type="evidence" value="ECO:0007669"/>
    <property type="project" value="TreeGrafter"/>
</dbReference>
<protein>
    <recommendedName>
        <fullName evidence="26">Integrin beta</fullName>
    </recommendedName>
</protein>
<dbReference type="PIRSF" id="PIRSF002512">
    <property type="entry name" value="Integrin_B"/>
    <property type="match status" value="1"/>
</dbReference>
<evidence type="ECO:0000256" key="17">
    <source>
        <dbReference type="ARBA" id="ARBA00022949"/>
    </source>
</evidence>
<comment type="subcellular location">
    <subcellularLocation>
        <location evidence="26">Cell membrane</location>
        <topology evidence="26">Single-pass type I membrane protein</topology>
    </subcellularLocation>
    <subcellularLocation>
        <location evidence="3">Cell projection</location>
        <location evidence="3">Invadopodium membrane</location>
        <topology evidence="3">Single-pass type I membrane protein</topology>
    </subcellularLocation>
    <subcellularLocation>
        <location evidence="4">Cell projection</location>
        <location evidence="4">Lamellipodium</location>
    </subcellularLocation>
    <subcellularLocation>
        <location evidence="1">Cell projection</location>
        <location evidence="1">Ruffle membrane</location>
        <topology evidence="1">Single-pass type I membrane protein</topology>
    </subcellularLocation>
    <subcellularLocation>
        <location evidence="2">Melanosome</location>
    </subcellularLocation>
</comment>
<reference evidence="32" key="1">
    <citation type="submission" date="2025-08" db="UniProtKB">
        <authorList>
            <consortium name="Ensembl"/>
        </authorList>
    </citation>
    <scope>IDENTIFICATION</scope>
</reference>
<keyword evidence="20 27" id="KW-0472">Membrane</keyword>
<feature type="disulfide bond" evidence="25">
    <location>
        <begin position="509"/>
        <end position="518"/>
    </location>
</feature>
<dbReference type="GO" id="GO:0030027">
    <property type="term" value="C:lamellipodium"/>
    <property type="evidence" value="ECO:0007669"/>
    <property type="project" value="UniProtKB-SubCell"/>
</dbReference>
<feature type="disulfide bond" evidence="25">
    <location>
        <begin position="38"/>
        <end position="66"/>
    </location>
</feature>
<keyword evidence="15" id="KW-0460">Magnesium</keyword>
<evidence type="ECO:0000256" key="24">
    <source>
        <dbReference type="ARBA" id="ARBA00023273"/>
    </source>
</evidence>
<feature type="signal peptide" evidence="28">
    <location>
        <begin position="1"/>
        <end position="20"/>
    </location>
</feature>
<dbReference type="GO" id="GO:0045202">
    <property type="term" value="C:synapse"/>
    <property type="evidence" value="ECO:0007669"/>
    <property type="project" value="TreeGrafter"/>
</dbReference>
<evidence type="ECO:0000256" key="28">
    <source>
        <dbReference type="SAM" id="SignalP"/>
    </source>
</evidence>
<dbReference type="Gene3D" id="3.40.50.410">
    <property type="entry name" value="von Willebrand factor, type A domain"/>
    <property type="match status" value="1"/>
</dbReference>
<keyword evidence="10 26" id="KW-0812">Transmembrane</keyword>
<dbReference type="SMART" id="SM01242">
    <property type="entry name" value="Integrin_B_tail"/>
    <property type="match status" value="1"/>
</dbReference>
<keyword evidence="22" id="KW-0675">Receptor</keyword>
<feature type="disulfide bond" evidence="25">
    <location>
        <begin position="483"/>
        <end position="488"/>
    </location>
</feature>
<feature type="disulfide bond" evidence="25">
    <location>
        <begin position="414"/>
        <end position="453"/>
    </location>
</feature>
<reference evidence="32" key="2">
    <citation type="submission" date="2025-09" db="UniProtKB">
        <authorList>
            <consortium name="Ensembl"/>
        </authorList>
    </citation>
    <scope>IDENTIFICATION</scope>
</reference>
<feature type="disulfide bond" evidence="25">
    <location>
        <begin position="419"/>
        <end position="428"/>
    </location>
</feature>
<dbReference type="FunFam" id="2.10.25.10:FF:000075">
    <property type="entry name" value="Integrin beta"/>
    <property type="match status" value="1"/>
</dbReference>
<evidence type="ECO:0000256" key="8">
    <source>
        <dbReference type="ARBA" id="ARBA00022541"/>
    </source>
</evidence>
<dbReference type="SUPFAM" id="SSF69687">
    <property type="entry name" value="Integrin beta tail domain"/>
    <property type="match status" value="1"/>
</dbReference>
<dbReference type="GO" id="GO:0005925">
    <property type="term" value="C:focal adhesion"/>
    <property type="evidence" value="ECO:0007669"/>
    <property type="project" value="TreeGrafter"/>
</dbReference>
<feature type="domain" description="Integrin beta subunit cytoplasmic" evidence="30">
    <location>
        <begin position="680"/>
        <end position="726"/>
    </location>
</feature>
<sequence>MDLRLLLIATLSALLGGSWAQQEGSICIKANAQSCGECIQVSETCGWCADESARCDDLESLKKRKCPDNKIENPRGSIKVAQNKPVTNRKKDVAEKLKPEQITQIQPQKLTLTLRSGEPQTFDLKFKRAEDYPIDLYYLMDLSFSMEDDLEKVKNLGTDLMREMKEITSDFRIGFGSFVEKTVMPYISTTPARLLNPCTGNQNCTSPFSYKNVLKLTDNGDEFNRLVSQQQISGNLDSPEGGFDAIMQVAVCEEQIGWRNVTRLLVFSTDAGFHFAGDGKLGGIVLPNDGKCHLENNVYTMSHYYSLSSEVILENGRLPEGVSITYKSICKNGVEGTGENGRKCSNISIGDEVEKILCAAKCPLHGKSETIKIKPLGFTEEVEIVLNFICDCQCAAQGQPNSEKCHEGNGTFECGSCKCNEGRIGRLCECSKDEVRTEDLDANCRKDNGTDICSNNGDCVCGTCECKKRENPAEIYSGKYCECDNFNCDRSHNKLCGGHGRCECRKCICDANYTGSACDCSLDTSTCLAKNGQICNGRGTCECGSCKCTNPKFQGPTCEICPTCPGVCAEHKDCVQCRAFEAGEKKDTCERDCSYFQLIKVKDRDKLPQPTDQSFPLTHCKERDANDCWFYYTYAIRNDTKEVFVVENLECPAGPDIIPIVAGVVAGIVLIGLALLLIWKLLMIIHDRREFAKFEKEKMNAKWDTGENPIYKSAVTTVVNPKYEGK</sequence>
<evidence type="ECO:0000256" key="11">
    <source>
        <dbReference type="ARBA" id="ARBA00022723"/>
    </source>
</evidence>
<dbReference type="SMART" id="SM00187">
    <property type="entry name" value="INB"/>
    <property type="match status" value="1"/>
</dbReference>
<dbReference type="InterPro" id="IPR014836">
    <property type="entry name" value="Integrin_bsu_cyt_dom"/>
</dbReference>
<feature type="disulfide bond" evidence="25">
    <location>
        <begin position="561"/>
        <end position="564"/>
    </location>
</feature>
<feature type="disulfide bond" evidence="25">
    <location>
        <begin position="504"/>
        <end position="535"/>
    </location>
</feature>
<accession>A0A7N8WQD5</accession>
<feature type="disulfide bond" evidence="25">
    <location>
        <begin position="35"/>
        <end position="45"/>
    </location>
</feature>
<feature type="domain" description="Integrin beta subunit tail" evidence="31">
    <location>
        <begin position="568"/>
        <end position="656"/>
    </location>
</feature>
<evidence type="ECO:0000256" key="20">
    <source>
        <dbReference type="ARBA" id="ARBA00023136"/>
    </source>
</evidence>
<feature type="disulfide bond" evidence="25">
    <location>
        <begin position="593"/>
        <end position="628"/>
    </location>
</feature>
<dbReference type="Gene3D" id="1.20.5.100">
    <property type="entry name" value="Cytochrome c1, transmembrane anchor, C-terminal"/>
    <property type="match status" value="1"/>
</dbReference>
<feature type="disulfide bond" evidence="25">
    <location>
        <begin position="466"/>
        <end position="481"/>
    </location>
</feature>
<dbReference type="PRINTS" id="PR01186">
    <property type="entry name" value="INTEGRINB"/>
</dbReference>
<dbReference type="GO" id="GO:0007229">
    <property type="term" value="P:integrin-mediated signaling pathway"/>
    <property type="evidence" value="ECO:0007669"/>
    <property type="project" value="UniProtKB-KW"/>
</dbReference>
<keyword evidence="21 25" id="KW-1015">Disulfide bond</keyword>
<feature type="disulfide bond" evidence="25">
    <location>
        <begin position="430"/>
        <end position="444"/>
    </location>
</feature>
<dbReference type="InterPro" id="IPR032695">
    <property type="entry name" value="Integrin_dom_sf"/>
</dbReference>
<dbReference type="PROSITE" id="PS52047">
    <property type="entry name" value="I_EGF_2"/>
    <property type="match status" value="2"/>
</dbReference>
<dbReference type="Pfam" id="PF18372">
    <property type="entry name" value="I-EGF_1"/>
    <property type="match status" value="1"/>
</dbReference>
<feature type="disulfide bond" evidence="25">
    <location>
        <begin position="574"/>
        <end position="651"/>
    </location>
</feature>
<evidence type="ECO:0000256" key="16">
    <source>
        <dbReference type="ARBA" id="ARBA00022889"/>
    </source>
</evidence>
<dbReference type="Gene3D" id="2.10.25.10">
    <property type="entry name" value="Laminin"/>
    <property type="match status" value="4"/>
</dbReference>
<dbReference type="GeneTree" id="ENSGT01150000286983"/>
<dbReference type="Gene3D" id="4.10.1240.30">
    <property type="match status" value="1"/>
</dbReference>
<feature type="disulfide bond" evidence="25">
    <location>
        <begin position="252"/>
        <end position="292"/>
    </location>
</feature>
<feature type="disulfide bond" evidence="25">
    <location>
        <begin position="198"/>
        <end position="204"/>
    </location>
</feature>
<evidence type="ECO:0000256" key="3">
    <source>
        <dbReference type="ARBA" id="ARBA00004297"/>
    </source>
</evidence>
<evidence type="ECO:0000256" key="23">
    <source>
        <dbReference type="ARBA" id="ARBA00023180"/>
    </source>
</evidence>
<dbReference type="GO" id="GO:0005178">
    <property type="term" value="F:integrin binding"/>
    <property type="evidence" value="ECO:0007669"/>
    <property type="project" value="TreeGrafter"/>
</dbReference>
<dbReference type="Pfam" id="PF23105">
    <property type="entry name" value="EGF_integrin"/>
    <property type="match status" value="1"/>
</dbReference>
<evidence type="ECO:0000256" key="7">
    <source>
        <dbReference type="ARBA" id="ARBA00022536"/>
    </source>
</evidence>
<keyword evidence="16 26" id="KW-0130">Cell adhesion</keyword>
<feature type="disulfide bond" evidence="25">
    <location>
        <begin position="541"/>
        <end position="546"/>
    </location>
</feature>
<feature type="domain" description="Integrin beta subunit VWA" evidence="29">
    <location>
        <begin position="34"/>
        <end position="392"/>
    </location>
</feature>
<dbReference type="SUPFAM" id="SSF53300">
    <property type="entry name" value="vWA-like"/>
    <property type="match status" value="1"/>
</dbReference>
<keyword evidence="9" id="KW-0597">Phosphoprotein</keyword>
<keyword evidence="6" id="KW-1003">Cell membrane</keyword>